<keyword evidence="1" id="KW-0812">Transmembrane</keyword>
<evidence type="ECO:0000256" key="1">
    <source>
        <dbReference type="SAM" id="Phobius"/>
    </source>
</evidence>
<dbReference type="Proteomes" id="UP000661112">
    <property type="component" value="Unassembled WGS sequence"/>
</dbReference>
<feature type="transmembrane region" description="Helical" evidence="1">
    <location>
        <begin position="6"/>
        <end position="23"/>
    </location>
</feature>
<organism evidence="2 3">
    <name type="scientific">Anabaena azotica FACHB-119</name>
    <dbReference type="NCBI Taxonomy" id="947527"/>
    <lineage>
        <taxon>Bacteria</taxon>
        <taxon>Bacillati</taxon>
        <taxon>Cyanobacteriota</taxon>
        <taxon>Cyanophyceae</taxon>
        <taxon>Nostocales</taxon>
        <taxon>Nostocaceae</taxon>
        <taxon>Anabaena</taxon>
        <taxon>Anabaena azotica</taxon>
    </lineage>
</organism>
<comment type="caution">
    <text evidence="2">The sequence shown here is derived from an EMBL/GenBank/DDBJ whole genome shotgun (WGS) entry which is preliminary data.</text>
</comment>
<gene>
    <name evidence="2" type="ORF">H6G83_06405</name>
</gene>
<proteinExistence type="predicted"/>
<keyword evidence="1" id="KW-1133">Transmembrane helix</keyword>
<reference evidence="2 3" key="1">
    <citation type="journal article" date="2020" name="ISME J.">
        <title>Comparative genomics reveals insights into cyanobacterial evolution and habitat adaptation.</title>
        <authorList>
            <person name="Chen M.Y."/>
            <person name="Teng W.K."/>
            <person name="Zhao L."/>
            <person name="Hu C.X."/>
            <person name="Zhou Y.K."/>
            <person name="Han B.P."/>
            <person name="Song L.R."/>
            <person name="Shu W.S."/>
        </authorList>
    </citation>
    <scope>NUCLEOTIDE SEQUENCE [LARGE SCALE GENOMIC DNA]</scope>
    <source>
        <strain evidence="2 3">FACHB-119</strain>
    </source>
</reference>
<evidence type="ECO:0000313" key="2">
    <source>
        <dbReference type="EMBL" id="MBD2500254.1"/>
    </source>
</evidence>
<evidence type="ECO:0000313" key="3">
    <source>
        <dbReference type="Proteomes" id="UP000661112"/>
    </source>
</evidence>
<sequence length="48" mass="5534">MDTILLISVIGFMILLGLTLFIVEEFTAERRAIMAEYRRRGNDLRTSS</sequence>
<keyword evidence="3" id="KW-1185">Reference proteome</keyword>
<protein>
    <submittedName>
        <fullName evidence="2">Uncharacterized protein</fullName>
    </submittedName>
</protein>
<keyword evidence="1" id="KW-0472">Membrane</keyword>
<dbReference type="RefSeq" id="WP_190468692.1">
    <property type="nucleotide sequence ID" value="NZ_JACJSG010000007.1"/>
</dbReference>
<name>A0ABR8D0J1_9NOST</name>
<accession>A0ABR8D0J1</accession>
<dbReference type="EMBL" id="JACJSG010000007">
    <property type="protein sequence ID" value="MBD2500254.1"/>
    <property type="molecule type" value="Genomic_DNA"/>
</dbReference>